<keyword evidence="2" id="KW-1185">Reference proteome</keyword>
<gene>
    <name evidence="1" type="ORF">RHMOL_Rhmol11G0023600</name>
</gene>
<dbReference type="Proteomes" id="UP001062846">
    <property type="component" value="Chromosome 11"/>
</dbReference>
<evidence type="ECO:0000313" key="1">
    <source>
        <dbReference type="EMBL" id="KAI8530041.1"/>
    </source>
</evidence>
<reference evidence="1" key="1">
    <citation type="submission" date="2022-02" db="EMBL/GenBank/DDBJ databases">
        <title>Plant Genome Project.</title>
        <authorList>
            <person name="Zhang R.-G."/>
        </authorList>
    </citation>
    <scope>NUCLEOTIDE SEQUENCE</scope>
    <source>
        <strain evidence="1">AT1</strain>
    </source>
</reference>
<evidence type="ECO:0000313" key="2">
    <source>
        <dbReference type="Proteomes" id="UP001062846"/>
    </source>
</evidence>
<comment type="caution">
    <text evidence="1">The sequence shown here is derived from an EMBL/GenBank/DDBJ whole genome shotgun (WGS) entry which is preliminary data.</text>
</comment>
<organism evidence="1 2">
    <name type="scientific">Rhododendron molle</name>
    <name type="common">Chinese azalea</name>
    <name type="synonym">Azalea mollis</name>
    <dbReference type="NCBI Taxonomy" id="49168"/>
    <lineage>
        <taxon>Eukaryota</taxon>
        <taxon>Viridiplantae</taxon>
        <taxon>Streptophyta</taxon>
        <taxon>Embryophyta</taxon>
        <taxon>Tracheophyta</taxon>
        <taxon>Spermatophyta</taxon>
        <taxon>Magnoliopsida</taxon>
        <taxon>eudicotyledons</taxon>
        <taxon>Gunneridae</taxon>
        <taxon>Pentapetalae</taxon>
        <taxon>asterids</taxon>
        <taxon>Ericales</taxon>
        <taxon>Ericaceae</taxon>
        <taxon>Ericoideae</taxon>
        <taxon>Rhodoreae</taxon>
        <taxon>Rhododendron</taxon>
    </lineage>
</organism>
<protein>
    <submittedName>
        <fullName evidence="1">Uncharacterized protein</fullName>
    </submittedName>
</protein>
<accession>A0ACC0LNC1</accession>
<proteinExistence type="predicted"/>
<name>A0ACC0LNC1_RHOML</name>
<sequence>MAYYAYTGLLSSIDKQDNQKGSLEEKKKRKITPIKKKTFATIVERESNDMPTVCHNKDKDKLGKRTNGKKRSTISNLKQDIDEGSVKVPKRRRNTSMQEPSFTTIVEKKINQKVFPN</sequence>
<dbReference type="EMBL" id="CM046398">
    <property type="protein sequence ID" value="KAI8530041.1"/>
    <property type="molecule type" value="Genomic_DNA"/>
</dbReference>